<accession>A0A392TZ75</accession>
<proteinExistence type="predicted"/>
<reference evidence="1 2" key="1">
    <citation type="journal article" date="2018" name="Front. Plant Sci.">
        <title>Red Clover (Trifolium pratense) and Zigzag Clover (T. medium) - A Picture of Genomic Similarities and Differences.</title>
        <authorList>
            <person name="Dluhosova J."/>
            <person name="Istvanek J."/>
            <person name="Nedelnik J."/>
            <person name="Repkova J."/>
        </authorList>
    </citation>
    <scope>NUCLEOTIDE SEQUENCE [LARGE SCALE GENOMIC DNA]</scope>
    <source>
        <strain evidence="2">cv. 10/8</strain>
        <tissue evidence="1">Leaf</tissue>
    </source>
</reference>
<comment type="caution">
    <text evidence="1">The sequence shown here is derived from an EMBL/GenBank/DDBJ whole genome shotgun (WGS) entry which is preliminary data.</text>
</comment>
<dbReference type="EMBL" id="LXQA010675294">
    <property type="protein sequence ID" value="MCI65406.1"/>
    <property type="molecule type" value="Genomic_DNA"/>
</dbReference>
<dbReference type="AlphaFoldDB" id="A0A392TZ75"/>
<dbReference type="Proteomes" id="UP000265520">
    <property type="component" value="Unassembled WGS sequence"/>
</dbReference>
<sequence length="56" mass="6643">MLARGEERSIAREHAKWSSGFPRFVVFLPASLLMRRLPLRWVRLLRKRVIIWPGVS</sequence>
<protein>
    <submittedName>
        <fullName evidence="1">Uncharacterized protein</fullName>
    </submittedName>
</protein>
<keyword evidence="2" id="KW-1185">Reference proteome</keyword>
<evidence type="ECO:0000313" key="1">
    <source>
        <dbReference type="EMBL" id="MCI65406.1"/>
    </source>
</evidence>
<name>A0A392TZ75_9FABA</name>
<evidence type="ECO:0000313" key="2">
    <source>
        <dbReference type="Proteomes" id="UP000265520"/>
    </source>
</evidence>
<organism evidence="1 2">
    <name type="scientific">Trifolium medium</name>
    <dbReference type="NCBI Taxonomy" id="97028"/>
    <lineage>
        <taxon>Eukaryota</taxon>
        <taxon>Viridiplantae</taxon>
        <taxon>Streptophyta</taxon>
        <taxon>Embryophyta</taxon>
        <taxon>Tracheophyta</taxon>
        <taxon>Spermatophyta</taxon>
        <taxon>Magnoliopsida</taxon>
        <taxon>eudicotyledons</taxon>
        <taxon>Gunneridae</taxon>
        <taxon>Pentapetalae</taxon>
        <taxon>rosids</taxon>
        <taxon>fabids</taxon>
        <taxon>Fabales</taxon>
        <taxon>Fabaceae</taxon>
        <taxon>Papilionoideae</taxon>
        <taxon>50 kb inversion clade</taxon>
        <taxon>NPAAA clade</taxon>
        <taxon>Hologalegina</taxon>
        <taxon>IRL clade</taxon>
        <taxon>Trifolieae</taxon>
        <taxon>Trifolium</taxon>
    </lineage>
</organism>
<feature type="non-terminal residue" evidence="1">
    <location>
        <position position="56"/>
    </location>
</feature>